<dbReference type="PANTHER" id="PTHR36852:SF1">
    <property type="entry name" value="PROTEIN GVPL 2"/>
    <property type="match status" value="1"/>
</dbReference>
<evidence type="ECO:0000256" key="2">
    <source>
        <dbReference type="ARBA" id="ARBA00035108"/>
    </source>
</evidence>
<evidence type="ECO:0000313" key="5">
    <source>
        <dbReference type="EMBL" id="ODG92198.1"/>
    </source>
</evidence>
<dbReference type="InterPro" id="IPR009430">
    <property type="entry name" value="GvpL/GvpF"/>
</dbReference>
<organism evidence="5 6">
    <name type="scientific">Gottfriedia luciferensis</name>
    <dbReference type="NCBI Taxonomy" id="178774"/>
    <lineage>
        <taxon>Bacteria</taxon>
        <taxon>Bacillati</taxon>
        <taxon>Bacillota</taxon>
        <taxon>Bacilli</taxon>
        <taxon>Bacillales</taxon>
        <taxon>Bacillaceae</taxon>
        <taxon>Gottfriedia</taxon>
    </lineage>
</organism>
<evidence type="ECO:0000256" key="4">
    <source>
        <dbReference type="SAM" id="Coils"/>
    </source>
</evidence>
<comment type="caution">
    <text evidence="5">The sequence shown here is derived from an EMBL/GenBank/DDBJ whole genome shotgun (WGS) entry which is preliminary data.</text>
</comment>
<evidence type="ECO:0000256" key="1">
    <source>
        <dbReference type="ARBA" id="ARBA00022987"/>
    </source>
</evidence>
<sequence>MSEGVYPFCIIQTNIDHEFGFTKWEGKEIKLYPIRYKDVVMIVADVSDQDYLPTRANLLAHQGVISLIMKQLTVIPMSFNNVFTSTEEIHLLLEKLYDELQSIFQKINNKIEVGLKVIARKEWLEEEIRMNDDIQKLKEKVNQQKEAAFYEKIKLGEKTKDFFYNLQHNLYNEIYLPLSTLSSASKSNPPIYETMLLNSAFLIDRDLEEIFDEKVNELYEIWKDKVEFKYSGPWPAYNFIQLTITAGDQS</sequence>
<dbReference type="Pfam" id="PF06386">
    <property type="entry name" value="GvpL_GvpF"/>
    <property type="match status" value="1"/>
</dbReference>
<comment type="similarity">
    <text evidence="3">Belongs to the gas vesicle GvpF/GvpL family.</text>
</comment>
<keyword evidence="4" id="KW-0175">Coiled coil</keyword>
<dbReference type="Proteomes" id="UP000094580">
    <property type="component" value="Unassembled WGS sequence"/>
</dbReference>
<evidence type="ECO:0000256" key="3">
    <source>
        <dbReference type="ARBA" id="ARBA00035643"/>
    </source>
</evidence>
<comment type="subcellular location">
    <subcellularLocation>
        <location evidence="2">Gas vesicle</location>
    </subcellularLocation>
</comment>
<keyword evidence="6" id="KW-1185">Reference proteome</keyword>
<dbReference type="RefSeq" id="WP_069033483.1">
    <property type="nucleotide sequence ID" value="NZ_MDKC01000010.1"/>
</dbReference>
<keyword evidence="1" id="KW-0304">Gas vesicle</keyword>
<dbReference type="EMBL" id="MDKC01000010">
    <property type="protein sequence ID" value="ODG92198.1"/>
    <property type="molecule type" value="Genomic_DNA"/>
</dbReference>
<name>A0ABX2ZR35_9BACI</name>
<accession>A0ABX2ZR35</accession>
<evidence type="ECO:0008006" key="7">
    <source>
        <dbReference type="Google" id="ProtNLM"/>
    </source>
</evidence>
<gene>
    <name evidence="5" type="ORF">BED47_20645</name>
</gene>
<evidence type="ECO:0000313" key="6">
    <source>
        <dbReference type="Proteomes" id="UP000094580"/>
    </source>
</evidence>
<proteinExistence type="inferred from homology"/>
<feature type="coiled-coil region" evidence="4">
    <location>
        <begin position="120"/>
        <end position="147"/>
    </location>
</feature>
<protein>
    <recommendedName>
        <fullName evidence="7">Gas vesicle protein</fullName>
    </recommendedName>
</protein>
<dbReference type="PANTHER" id="PTHR36852">
    <property type="entry name" value="PROTEIN GVPL 2"/>
    <property type="match status" value="1"/>
</dbReference>
<reference evidence="5 6" key="1">
    <citation type="submission" date="2016-07" db="EMBL/GenBank/DDBJ databases">
        <authorList>
            <person name="Townsley L."/>
            <person name="Shank E.A."/>
        </authorList>
    </citation>
    <scope>NUCLEOTIDE SEQUENCE [LARGE SCALE GENOMIC DNA]</scope>
    <source>
        <strain evidence="5 6">CH01</strain>
    </source>
</reference>